<keyword evidence="3" id="KW-1185">Reference proteome</keyword>
<reference evidence="2 3" key="1">
    <citation type="submission" date="2024-04" db="EMBL/GenBank/DDBJ databases">
        <title>Draft genome sequence of a multidrug-resistant Enterobacter quasihormaechei Hakim RU_CBWE strain isolated from pond surface water at the University of Rajshahi in Bangladesh.</title>
        <authorList>
            <person name="Raihan J."/>
            <person name="Islam M.S."/>
            <person name="Khan M.U."/>
            <person name="Romance M."/>
            <person name="Haque M.H."/>
        </authorList>
    </citation>
    <scope>NUCLEOTIDE SEQUENCE [LARGE SCALE GENOMIC DNA]</scope>
    <source>
        <strain evidence="2 3">Hakim RU_CBWE</strain>
    </source>
</reference>
<dbReference type="Pfam" id="PF13643">
    <property type="entry name" value="DUF4145"/>
    <property type="match status" value="1"/>
</dbReference>
<dbReference type="Proteomes" id="UP001490940">
    <property type="component" value="Unassembled WGS sequence"/>
</dbReference>
<proteinExistence type="predicted"/>
<evidence type="ECO:0000259" key="1">
    <source>
        <dbReference type="Pfam" id="PF13643"/>
    </source>
</evidence>
<dbReference type="EMBL" id="JBCGUG010000017">
    <property type="protein sequence ID" value="MEM0706529.1"/>
    <property type="molecule type" value="Genomic_DNA"/>
</dbReference>
<dbReference type="RefSeq" id="WP_342698296.1">
    <property type="nucleotide sequence ID" value="NZ_JBCGUG010000017.1"/>
</dbReference>
<comment type="caution">
    <text evidence="2">The sequence shown here is derived from an EMBL/GenBank/DDBJ whole genome shotgun (WGS) entry which is preliminary data.</text>
</comment>
<protein>
    <submittedName>
        <fullName evidence="2">DUF4145 domain-containing protein</fullName>
    </submittedName>
</protein>
<gene>
    <name evidence="2" type="ORF">AAGT82_19200</name>
</gene>
<name>A0ABU9PMN7_9ENTR</name>
<dbReference type="InterPro" id="IPR025285">
    <property type="entry name" value="DUF4145"/>
</dbReference>
<evidence type="ECO:0000313" key="2">
    <source>
        <dbReference type="EMBL" id="MEM0706529.1"/>
    </source>
</evidence>
<sequence>MNPSLLTPFRESRCPDWICPVCGGNTLTIKEGTFHAGQTAESSKIWDTPESGLPDMEFVFVCLLFCERTRCPAVVAVSGTGVLPESDRVRSAAEDITGNILYRAASFTPALPAFAIPAECPDEVTLPLRQSFSLFISAPGSAATAIRITLEALMKALNISGTKLHTRLEKLRDEAEYAEHMDALMALKWLGNAGSHELDRVSSQDIEDAYQIIESVLDKIFAGSKESLATLIARMTRVFGPQK</sequence>
<organism evidence="2 3">
    <name type="scientific">Enterobacter quasihormaechei</name>
    <dbReference type="NCBI Taxonomy" id="2529382"/>
    <lineage>
        <taxon>Bacteria</taxon>
        <taxon>Pseudomonadati</taxon>
        <taxon>Pseudomonadota</taxon>
        <taxon>Gammaproteobacteria</taxon>
        <taxon>Enterobacterales</taxon>
        <taxon>Enterobacteriaceae</taxon>
        <taxon>Enterobacter</taxon>
    </lineage>
</organism>
<accession>A0ABU9PMN7</accession>
<feature type="domain" description="DUF4145" evidence="1">
    <location>
        <begin position="132"/>
        <end position="214"/>
    </location>
</feature>
<evidence type="ECO:0000313" key="3">
    <source>
        <dbReference type="Proteomes" id="UP001490940"/>
    </source>
</evidence>